<evidence type="ECO:0000256" key="2">
    <source>
        <dbReference type="ARBA" id="ARBA00022475"/>
    </source>
</evidence>
<evidence type="ECO:0000256" key="4">
    <source>
        <dbReference type="ARBA" id="ARBA00022989"/>
    </source>
</evidence>
<keyword evidence="3 6" id="KW-0812">Transmembrane</keyword>
<reference evidence="7" key="1">
    <citation type="journal article" date="2020" name="mSystems">
        <title>Genome- and Community-Level Interaction Insights into Carbon Utilization and Element Cycling Functions of Hydrothermarchaeota in Hydrothermal Sediment.</title>
        <authorList>
            <person name="Zhou Z."/>
            <person name="Liu Y."/>
            <person name="Xu W."/>
            <person name="Pan J."/>
            <person name="Luo Z.H."/>
            <person name="Li M."/>
        </authorList>
    </citation>
    <scope>NUCLEOTIDE SEQUENCE [LARGE SCALE GENOMIC DNA]</scope>
    <source>
        <strain evidence="7">SpSt-503</strain>
    </source>
</reference>
<dbReference type="PANTHER" id="PTHR30294:SF29">
    <property type="entry name" value="MULTIDRUG ABC TRANSPORTER PERMEASE YBHS-RELATED"/>
    <property type="match status" value="1"/>
</dbReference>
<keyword evidence="5 6" id="KW-0472">Membrane</keyword>
<evidence type="ECO:0000256" key="6">
    <source>
        <dbReference type="SAM" id="Phobius"/>
    </source>
</evidence>
<evidence type="ECO:0000313" key="7">
    <source>
        <dbReference type="EMBL" id="HFH29381.1"/>
    </source>
</evidence>
<accession>A0A7C3IHR8</accession>
<gene>
    <name evidence="7" type="ORF">ENS59_07695</name>
</gene>
<dbReference type="PANTHER" id="PTHR30294">
    <property type="entry name" value="MEMBRANE COMPONENT OF ABC TRANSPORTER YHHJ-RELATED"/>
    <property type="match status" value="1"/>
</dbReference>
<dbReference type="Pfam" id="PF12679">
    <property type="entry name" value="ABC2_membrane_2"/>
    <property type="match status" value="1"/>
</dbReference>
<evidence type="ECO:0000256" key="1">
    <source>
        <dbReference type="ARBA" id="ARBA00004651"/>
    </source>
</evidence>
<dbReference type="InterPro" id="IPR051449">
    <property type="entry name" value="ABC-2_transporter_component"/>
</dbReference>
<comment type="subcellular location">
    <subcellularLocation>
        <location evidence="1">Cell membrane</location>
        <topology evidence="1">Multi-pass membrane protein</topology>
    </subcellularLocation>
</comment>
<dbReference type="GO" id="GO:0140359">
    <property type="term" value="F:ABC-type transporter activity"/>
    <property type="evidence" value="ECO:0007669"/>
    <property type="project" value="InterPro"/>
</dbReference>
<evidence type="ECO:0000256" key="5">
    <source>
        <dbReference type="ARBA" id="ARBA00023136"/>
    </source>
</evidence>
<protein>
    <submittedName>
        <fullName evidence="7">ABC transporter permease</fullName>
    </submittedName>
</protein>
<feature type="transmembrane region" description="Helical" evidence="6">
    <location>
        <begin position="167"/>
        <end position="185"/>
    </location>
</feature>
<organism evidence="7">
    <name type="scientific">Gracilinema caldarium</name>
    <dbReference type="NCBI Taxonomy" id="215591"/>
    <lineage>
        <taxon>Bacteria</taxon>
        <taxon>Pseudomonadati</taxon>
        <taxon>Spirochaetota</taxon>
        <taxon>Spirochaetia</taxon>
        <taxon>Spirochaetales</taxon>
        <taxon>Breznakiellaceae</taxon>
        <taxon>Gracilinema</taxon>
    </lineage>
</organism>
<keyword evidence="4 6" id="KW-1133">Transmembrane helix</keyword>
<keyword evidence="2" id="KW-1003">Cell membrane</keyword>
<name>A0A7C3IHR8_9SPIR</name>
<dbReference type="AlphaFoldDB" id="A0A7C3IHR8"/>
<feature type="transmembrane region" description="Helical" evidence="6">
    <location>
        <begin position="104"/>
        <end position="128"/>
    </location>
</feature>
<evidence type="ECO:0000256" key="3">
    <source>
        <dbReference type="ARBA" id="ARBA00022692"/>
    </source>
</evidence>
<proteinExistence type="predicted"/>
<feature type="transmembrane region" description="Helical" evidence="6">
    <location>
        <begin position="55"/>
        <end position="73"/>
    </location>
</feature>
<feature type="transmembrane region" description="Helical" evidence="6">
    <location>
        <begin position="140"/>
        <end position="161"/>
    </location>
</feature>
<feature type="transmembrane region" description="Helical" evidence="6">
    <location>
        <begin position="220"/>
        <end position="239"/>
    </location>
</feature>
<dbReference type="EMBL" id="DSVL01000238">
    <property type="protein sequence ID" value="HFH29381.1"/>
    <property type="molecule type" value="Genomic_DNA"/>
</dbReference>
<sequence length="244" mass="27223">MKGLSSQTVALAKKELYSALNSPATYGVWTFFLLFNSITFFYLQKFFSLDSATLRPYFSVIPLVYTLLIPAITMKSWAEERKTGTAELLLTMPFSEWDLVLGKFLSSLIILAIALVLTLAVPLSLFPLGNFDMGVIVSEYVGALLLGMAALALGLLFSSLAKNQISAFLGGVVVLLTVMLLNQLTSLMDLPKAIADIINYLSLAFHFESFARGILDTRDILFFILVTFLFLFINTRVLLFRKWR</sequence>
<comment type="caution">
    <text evidence="7">The sequence shown here is derived from an EMBL/GenBank/DDBJ whole genome shotgun (WGS) entry which is preliminary data.</text>
</comment>
<feature type="transmembrane region" description="Helical" evidence="6">
    <location>
        <begin position="26"/>
        <end position="43"/>
    </location>
</feature>
<dbReference type="GO" id="GO:0005886">
    <property type="term" value="C:plasma membrane"/>
    <property type="evidence" value="ECO:0007669"/>
    <property type="project" value="UniProtKB-SubCell"/>
</dbReference>